<name>A0ABQ7K2G8_9FUNG</name>
<keyword evidence="3" id="KW-1185">Reference proteome</keyword>
<feature type="region of interest" description="Disordered" evidence="1">
    <location>
        <begin position="828"/>
        <end position="864"/>
    </location>
</feature>
<feature type="compositionally biased region" description="Basic and acidic residues" evidence="1">
    <location>
        <begin position="394"/>
        <end position="428"/>
    </location>
</feature>
<reference evidence="2 3" key="1">
    <citation type="journal article" date="2020" name="Fungal Divers.">
        <title>Resolving the Mortierellaceae phylogeny through synthesis of multi-gene phylogenetics and phylogenomics.</title>
        <authorList>
            <person name="Vandepol N."/>
            <person name="Liber J."/>
            <person name="Desiro A."/>
            <person name="Na H."/>
            <person name="Kennedy M."/>
            <person name="Barry K."/>
            <person name="Grigoriev I.V."/>
            <person name="Miller A.N."/>
            <person name="O'Donnell K."/>
            <person name="Stajich J.E."/>
            <person name="Bonito G."/>
        </authorList>
    </citation>
    <scope>NUCLEOTIDE SEQUENCE [LARGE SCALE GENOMIC DNA]</scope>
    <source>
        <strain evidence="2 3">AD045</strain>
    </source>
</reference>
<feature type="region of interest" description="Disordered" evidence="1">
    <location>
        <begin position="1"/>
        <end position="23"/>
    </location>
</feature>
<dbReference type="EMBL" id="JAAAIM010000346">
    <property type="protein sequence ID" value="KAG0289472.1"/>
    <property type="molecule type" value="Genomic_DNA"/>
</dbReference>
<feature type="region of interest" description="Disordered" evidence="1">
    <location>
        <begin position="297"/>
        <end position="493"/>
    </location>
</feature>
<organism evidence="2 3">
    <name type="scientific">Linnemannia gamsii</name>
    <dbReference type="NCBI Taxonomy" id="64522"/>
    <lineage>
        <taxon>Eukaryota</taxon>
        <taxon>Fungi</taxon>
        <taxon>Fungi incertae sedis</taxon>
        <taxon>Mucoromycota</taxon>
        <taxon>Mortierellomycotina</taxon>
        <taxon>Mortierellomycetes</taxon>
        <taxon>Mortierellales</taxon>
        <taxon>Mortierellaceae</taxon>
        <taxon>Linnemannia</taxon>
    </lineage>
</organism>
<evidence type="ECO:0000313" key="2">
    <source>
        <dbReference type="EMBL" id="KAG0289472.1"/>
    </source>
</evidence>
<sequence>MARNRKTSPRDTQPAASSEDIDLKDSSSDEDLLLKAFDAWTYVFLHSHVSMTDPILQLRIEHDDLEYQWGRFTRGQEGLDPNPKFRFLENHHILEYGLEENFIIRHDLAVMVRDLFMRDLDLTRCNLGLSSYIRMFRPQLDESASVDVDDPGMYWKTLMQIVCLVMALCMRENQEMADYSPVDDLSKRWEQKTKPNHNTAANLERISDSAMAWMFEIATQAAQDTKRLYGLYQNTLKLLIVQIDVAIQELSLPTNEDGLVDNLMEIRNNQAASLHRNFERLGQPAYKDVDSDWLDSPNVGAVFDGANAGSEDGAESEQEWEDAWEQFPTSPRSDVVEESQQGEQDGREDQEEQERQEEDEWLQQEPTHEAEAVREEPKLEYATQEDAELSIQDNDGHEETPKPSGEVEKEGAGVEEKVAGVEEKADGVEEKEDGEENVADAEEKAVKMNAVVEFEDEEEEEEPLKRRYLPSKQAYDPYAVEPNVSGSSGGQPRGTAISFVRAGLDNIAQASLLLSKSVQNKVANVRLQDLLRVDSASTIASAAFPRTDSQQPSTAQQSLSAQESEAQAIPSPTLILSQTSPLKSTVKAEAQPPSNDSSPAPTTVATTVATTAPAVSTARSLLAPERVGVLQKEPDPYISNKKTKRVFRAPSESEFEDDGDNIPVRELKRVKISKESVLTPPLSDNPQSPAPDFFQSTMDALQETARSMRQSGSSSSSRNGASTGSSNLTDWVQRNPGATGQQPLPVTNVAHLLQKRPPPKEKRKYRPWSKEEVDRLMELAPRFFHDQTPGDADGRKKRNVRWAQLKTFDEHHGNVLKHRTQVNLKDKYREKTDEGQHRQEVSIINRAKADATPQHRFPSSNRGL</sequence>
<feature type="region of interest" description="Disordered" evidence="1">
    <location>
        <begin position="583"/>
        <end position="603"/>
    </location>
</feature>
<feature type="compositionally biased region" description="Acidic residues" evidence="1">
    <location>
        <begin position="453"/>
        <end position="462"/>
    </location>
</feature>
<protein>
    <recommendedName>
        <fullName evidence="4">Myb-like domain-containing protein</fullName>
    </recommendedName>
</protein>
<evidence type="ECO:0008006" key="4">
    <source>
        <dbReference type="Google" id="ProtNLM"/>
    </source>
</evidence>
<feature type="compositionally biased region" description="Low complexity" evidence="1">
    <location>
        <begin position="553"/>
        <end position="568"/>
    </location>
</feature>
<proteinExistence type="predicted"/>
<feature type="region of interest" description="Disordered" evidence="1">
    <location>
        <begin position="704"/>
        <end position="768"/>
    </location>
</feature>
<feature type="compositionally biased region" description="Basic and acidic residues" evidence="1">
    <location>
        <begin position="828"/>
        <end position="840"/>
    </location>
</feature>
<feature type="compositionally biased region" description="Acidic residues" evidence="1">
    <location>
        <begin position="346"/>
        <end position="362"/>
    </location>
</feature>
<evidence type="ECO:0000256" key="1">
    <source>
        <dbReference type="SAM" id="MobiDB-lite"/>
    </source>
</evidence>
<feature type="region of interest" description="Disordered" evidence="1">
    <location>
        <begin position="542"/>
        <end position="568"/>
    </location>
</feature>
<evidence type="ECO:0000313" key="3">
    <source>
        <dbReference type="Proteomes" id="UP001194696"/>
    </source>
</evidence>
<comment type="caution">
    <text evidence="2">The sequence shown here is derived from an EMBL/GenBank/DDBJ whole genome shotgun (WGS) entry which is preliminary data.</text>
</comment>
<feature type="compositionally biased region" description="Acidic residues" evidence="1">
    <location>
        <begin position="312"/>
        <end position="324"/>
    </location>
</feature>
<gene>
    <name evidence="2" type="ORF">BGZ96_006986</name>
</gene>
<feature type="region of interest" description="Disordered" evidence="1">
    <location>
        <begin position="641"/>
        <end position="660"/>
    </location>
</feature>
<feature type="compositionally biased region" description="Low complexity" evidence="1">
    <location>
        <begin position="707"/>
        <end position="726"/>
    </location>
</feature>
<accession>A0ABQ7K2G8</accession>
<feature type="compositionally biased region" description="Basic and acidic residues" evidence="1">
    <location>
        <begin position="366"/>
        <end position="379"/>
    </location>
</feature>
<dbReference type="Gene3D" id="1.10.10.60">
    <property type="entry name" value="Homeodomain-like"/>
    <property type="match status" value="1"/>
</dbReference>
<feature type="compositionally biased region" description="Acidic residues" evidence="1">
    <location>
        <begin position="429"/>
        <end position="440"/>
    </location>
</feature>
<dbReference type="Proteomes" id="UP001194696">
    <property type="component" value="Unassembled WGS sequence"/>
</dbReference>
<feature type="compositionally biased region" description="Polar residues" evidence="1">
    <location>
        <begin position="727"/>
        <end position="745"/>
    </location>
</feature>